<dbReference type="InterPro" id="IPR006619">
    <property type="entry name" value="PGRP_domain_met/bac"/>
</dbReference>
<dbReference type="Pfam" id="PF01510">
    <property type="entry name" value="Amidase_2"/>
    <property type="match status" value="1"/>
</dbReference>
<dbReference type="FunFam" id="3.40.80.10:FF:000001">
    <property type="entry name" value="Peptidoglycan recognition protein 1"/>
    <property type="match status" value="1"/>
</dbReference>
<evidence type="ECO:0000256" key="6">
    <source>
        <dbReference type="PIRNR" id="PIRNR037945"/>
    </source>
</evidence>
<evidence type="ECO:0000256" key="1">
    <source>
        <dbReference type="ARBA" id="ARBA00007553"/>
    </source>
</evidence>
<reference evidence="10 11" key="1">
    <citation type="submission" date="2024-04" db="EMBL/GenBank/DDBJ databases">
        <authorList>
            <consortium name="Genoscope - CEA"/>
            <person name="William W."/>
        </authorList>
    </citation>
    <scope>NUCLEOTIDE SEQUENCE [LARGE SCALE GENOMIC DNA]</scope>
</reference>
<protein>
    <recommendedName>
        <fullName evidence="6">Peptidoglycan-recognition protein</fullName>
    </recommendedName>
</protein>
<feature type="disulfide bond" evidence="7">
    <location>
        <begin position="34"/>
        <end position="158"/>
    </location>
</feature>
<dbReference type="GO" id="GO:0008745">
    <property type="term" value="F:N-acetylmuramoyl-L-alanine amidase activity"/>
    <property type="evidence" value="ECO:0007669"/>
    <property type="project" value="InterPro"/>
</dbReference>
<sequence>MSDPMVKKMSTVSWSSIFVTVCLVAQIKLLYAACPAIISRAEWNARPSKSIEYLVHQPVPYAFIHHSSGRDCFSKSDCAAVVRGYQDFHIDGRGWDDIGYSFVIGGDGSVYEGRGWDRVGAHTLGYNTVGLGFCLAGDFTNHLPPKVQMDTARQLIDCGVSLGKINSTYTLRGHRDMKPSTDCPGNTLYAEIRTWLHY</sequence>
<dbReference type="SUPFAM" id="SSF55846">
    <property type="entry name" value="N-acetylmuramoyl-L-alanine amidase-like"/>
    <property type="match status" value="1"/>
</dbReference>
<dbReference type="InterPro" id="IPR002502">
    <property type="entry name" value="Amidase_domain"/>
</dbReference>
<evidence type="ECO:0000256" key="3">
    <source>
        <dbReference type="ARBA" id="ARBA00022729"/>
    </source>
</evidence>
<evidence type="ECO:0000313" key="10">
    <source>
        <dbReference type="EMBL" id="CAL1526534.1"/>
    </source>
</evidence>
<dbReference type="GO" id="GO:0042834">
    <property type="term" value="F:peptidoglycan binding"/>
    <property type="evidence" value="ECO:0007669"/>
    <property type="project" value="InterPro"/>
</dbReference>
<keyword evidence="4 6" id="KW-0391">Immunity</keyword>
<feature type="disulfide bond" evidence="7">
    <location>
        <begin position="72"/>
        <end position="78"/>
    </location>
</feature>
<keyword evidence="5 7" id="KW-1015">Disulfide bond</keyword>
<proteinExistence type="inferred from homology"/>
<dbReference type="InterPro" id="IPR017331">
    <property type="entry name" value="Peptidoglycan_recognition"/>
</dbReference>
<dbReference type="PIRSF" id="PIRSF037945">
    <property type="entry name" value="PGRPs"/>
    <property type="match status" value="1"/>
</dbReference>
<gene>
    <name evidence="10" type="ORF">GSLYS_00000711001</name>
</gene>
<feature type="domain" description="N-acetylmuramoyl-L-alanine amidase" evidence="8">
    <location>
        <begin position="49"/>
        <end position="185"/>
    </location>
</feature>
<name>A0AAV2H2R0_LYMST</name>
<evidence type="ECO:0000256" key="7">
    <source>
        <dbReference type="PIRSR" id="PIRSR037945-1"/>
    </source>
</evidence>
<dbReference type="Gene3D" id="3.40.80.10">
    <property type="entry name" value="Peptidoglycan recognition protein-like"/>
    <property type="match status" value="1"/>
</dbReference>
<keyword evidence="11" id="KW-1185">Reference proteome</keyword>
<dbReference type="SMART" id="SM00701">
    <property type="entry name" value="PGRP"/>
    <property type="match status" value="1"/>
</dbReference>
<dbReference type="PANTHER" id="PTHR11022:SF41">
    <property type="entry name" value="PEPTIDOGLYCAN-RECOGNITION PROTEIN LC-RELATED"/>
    <property type="match status" value="1"/>
</dbReference>
<keyword evidence="3" id="KW-0732">Signal</keyword>
<evidence type="ECO:0000256" key="2">
    <source>
        <dbReference type="ARBA" id="ARBA00022588"/>
    </source>
</evidence>
<dbReference type="InterPro" id="IPR036505">
    <property type="entry name" value="Amidase/PGRP_sf"/>
</dbReference>
<dbReference type="EMBL" id="CAXITT010000006">
    <property type="protein sequence ID" value="CAL1526534.1"/>
    <property type="molecule type" value="Genomic_DNA"/>
</dbReference>
<organism evidence="10 11">
    <name type="scientific">Lymnaea stagnalis</name>
    <name type="common">Great pond snail</name>
    <name type="synonym">Helix stagnalis</name>
    <dbReference type="NCBI Taxonomy" id="6523"/>
    <lineage>
        <taxon>Eukaryota</taxon>
        <taxon>Metazoa</taxon>
        <taxon>Spiralia</taxon>
        <taxon>Lophotrochozoa</taxon>
        <taxon>Mollusca</taxon>
        <taxon>Gastropoda</taxon>
        <taxon>Heterobranchia</taxon>
        <taxon>Euthyneura</taxon>
        <taxon>Panpulmonata</taxon>
        <taxon>Hygrophila</taxon>
        <taxon>Lymnaeoidea</taxon>
        <taxon>Lymnaeidae</taxon>
        <taxon>Lymnaea</taxon>
    </lineage>
</organism>
<dbReference type="CDD" id="cd06583">
    <property type="entry name" value="PGRP"/>
    <property type="match status" value="1"/>
</dbReference>
<evidence type="ECO:0000256" key="4">
    <source>
        <dbReference type="ARBA" id="ARBA00022859"/>
    </source>
</evidence>
<feature type="domain" description="Peptidoglycan recognition protein family" evidence="9">
    <location>
        <begin position="35"/>
        <end position="178"/>
    </location>
</feature>
<dbReference type="PANTHER" id="PTHR11022">
    <property type="entry name" value="PEPTIDOGLYCAN RECOGNITION PROTEIN"/>
    <property type="match status" value="1"/>
</dbReference>
<evidence type="ECO:0000313" key="11">
    <source>
        <dbReference type="Proteomes" id="UP001497497"/>
    </source>
</evidence>
<dbReference type="AlphaFoldDB" id="A0AAV2H2R0"/>
<comment type="caution">
    <text evidence="10">The sequence shown here is derived from an EMBL/GenBank/DDBJ whole genome shotgun (WGS) entry which is preliminary data.</text>
</comment>
<dbReference type="GO" id="GO:0045087">
    <property type="term" value="P:innate immune response"/>
    <property type="evidence" value="ECO:0007669"/>
    <property type="project" value="UniProtKB-KW"/>
</dbReference>
<comment type="similarity">
    <text evidence="1 6">Belongs to the N-acetylmuramoyl-L-alanine amidase 2 family.</text>
</comment>
<evidence type="ECO:0000256" key="5">
    <source>
        <dbReference type="ARBA" id="ARBA00023157"/>
    </source>
</evidence>
<dbReference type="SMART" id="SM00644">
    <property type="entry name" value="Ami_2"/>
    <property type="match status" value="1"/>
</dbReference>
<dbReference type="GO" id="GO:0008270">
    <property type="term" value="F:zinc ion binding"/>
    <property type="evidence" value="ECO:0007669"/>
    <property type="project" value="InterPro"/>
</dbReference>
<keyword evidence="2 6" id="KW-0399">Innate immunity</keyword>
<dbReference type="InterPro" id="IPR015510">
    <property type="entry name" value="PGRP"/>
</dbReference>
<evidence type="ECO:0000259" key="9">
    <source>
        <dbReference type="SMART" id="SM00701"/>
    </source>
</evidence>
<evidence type="ECO:0000259" key="8">
    <source>
        <dbReference type="SMART" id="SM00644"/>
    </source>
</evidence>
<accession>A0AAV2H2R0</accession>
<dbReference type="GO" id="GO:0009253">
    <property type="term" value="P:peptidoglycan catabolic process"/>
    <property type="evidence" value="ECO:0007669"/>
    <property type="project" value="InterPro"/>
</dbReference>
<dbReference type="Proteomes" id="UP001497497">
    <property type="component" value="Unassembled WGS sequence"/>
</dbReference>